<dbReference type="RefSeq" id="WP_273686621.1">
    <property type="nucleotide sequence ID" value="NZ_CP117411.1"/>
</dbReference>
<name>A0ABY7TI33_9SPHN</name>
<dbReference type="Proteomes" id="UP001220395">
    <property type="component" value="Chromosome"/>
</dbReference>
<dbReference type="PROSITE" id="PS50173">
    <property type="entry name" value="UMUC"/>
    <property type="match status" value="1"/>
</dbReference>
<dbReference type="PANTHER" id="PTHR11076:SF33">
    <property type="entry name" value="DNA POLYMERASE KAPPA"/>
    <property type="match status" value="1"/>
</dbReference>
<keyword evidence="7" id="KW-0479">Metal-binding</keyword>
<dbReference type="Gene3D" id="3.40.1170.60">
    <property type="match status" value="1"/>
</dbReference>
<keyword evidence="7" id="KW-0238">DNA-binding</keyword>
<keyword evidence="7" id="KW-0963">Cytoplasm</keyword>
<keyword evidence="7" id="KW-0460">Magnesium</keyword>
<dbReference type="SUPFAM" id="SSF56672">
    <property type="entry name" value="DNA/RNA polymerases"/>
    <property type="match status" value="1"/>
</dbReference>
<keyword evidence="7" id="KW-0234">DNA repair</keyword>
<dbReference type="Gene3D" id="3.30.70.270">
    <property type="match status" value="1"/>
</dbReference>
<dbReference type="InterPro" id="IPR017961">
    <property type="entry name" value="DNA_pol_Y-fam_little_finger"/>
</dbReference>
<evidence type="ECO:0000259" key="9">
    <source>
        <dbReference type="PROSITE" id="PS50173"/>
    </source>
</evidence>
<evidence type="ECO:0000256" key="3">
    <source>
        <dbReference type="ARBA" id="ARBA00022457"/>
    </source>
</evidence>
<keyword evidence="4 7" id="KW-0239">DNA-directed DNA polymerase</keyword>
<keyword evidence="7" id="KW-0227">DNA damage</keyword>
<keyword evidence="7 10" id="KW-0548">Nucleotidyltransferase</keyword>
<evidence type="ECO:0000256" key="5">
    <source>
        <dbReference type="ARBA" id="ARBA00025589"/>
    </source>
</evidence>
<dbReference type="Pfam" id="PF00817">
    <property type="entry name" value="IMS"/>
    <property type="match status" value="1"/>
</dbReference>
<feature type="binding site" evidence="7">
    <location>
        <position position="13"/>
    </location>
    <ligand>
        <name>Mg(2+)</name>
        <dbReference type="ChEBI" id="CHEBI:18420"/>
    </ligand>
</feature>
<evidence type="ECO:0000256" key="2">
    <source>
        <dbReference type="ARBA" id="ARBA00011245"/>
    </source>
</evidence>
<dbReference type="InterPro" id="IPR001126">
    <property type="entry name" value="UmuC"/>
</dbReference>
<comment type="cofactor">
    <cofactor evidence="7">
        <name>Mg(2+)</name>
        <dbReference type="ChEBI" id="CHEBI:18420"/>
    </cofactor>
    <text evidence="7">Binds 2 magnesium ions per subunit.</text>
</comment>
<dbReference type="InterPro" id="IPR043502">
    <property type="entry name" value="DNA/RNA_pol_sf"/>
</dbReference>
<sequence length="377" mass="41187">MAEPETRKIIHVDMDAFYASVEQRDDPTLRGRPVAVGYAAARGVVAAASYEARAHGVKSALPSVTALRRCPELALVPPRFDVYKSVSRQIHAIFAEYTDLIQPLSLDEAYLDVTENRRGLPTAWITAKEIRARILEVTGLTASAGISYNKFLAKLASDQRKPNGQFAVTPDMGAAWVETLPVSRFHGVGPVTAAKMLRLGIKTGADLRAKSIEFLQANFGSSAEWYYCIARGVDERPVNPNRERKSSGSETTFDQDLLADADIEAGVLCQADDVWGWCERAGEFGRTVTVKVKYGDFQNITRSRSQASAVDTQQALRDASLALIRSVLPTEKGIRLVGVTVSNFDRSMRPEPRNLPLFGEPEQATPAAPSPTPLHSA</sequence>
<feature type="site" description="Substrate discrimination" evidence="7">
    <location>
        <position position="18"/>
    </location>
</feature>
<dbReference type="InterPro" id="IPR036775">
    <property type="entry name" value="DNA_pol_Y-fam_lit_finger_sf"/>
</dbReference>
<evidence type="ECO:0000256" key="1">
    <source>
        <dbReference type="ARBA" id="ARBA00010945"/>
    </source>
</evidence>
<dbReference type="HAMAP" id="MF_01113">
    <property type="entry name" value="DNApol_IV"/>
    <property type="match status" value="1"/>
</dbReference>
<organism evidence="10 11">
    <name type="scientific">Sphingomonas naphthae</name>
    <dbReference type="NCBI Taxonomy" id="1813468"/>
    <lineage>
        <taxon>Bacteria</taxon>
        <taxon>Pseudomonadati</taxon>
        <taxon>Pseudomonadota</taxon>
        <taxon>Alphaproteobacteria</taxon>
        <taxon>Sphingomonadales</taxon>
        <taxon>Sphingomonadaceae</taxon>
        <taxon>Sphingomonas</taxon>
    </lineage>
</organism>
<comment type="subunit">
    <text evidence="2 7">Monomer.</text>
</comment>
<dbReference type="SUPFAM" id="SSF100879">
    <property type="entry name" value="Lesion bypass DNA polymerase (Y-family), little finger domain"/>
    <property type="match status" value="1"/>
</dbReference>
<evidence type="ECO:0000256" key="4">
    <source>
        <dbReference type="ARBA" id="ARBA00022932"/>
    </source>
</evidence>
<feature type="region of interest" description="Disordered" evidence="8">
    <location>
        <begin position="350"/>
        <end position="377"/>
    </location>
</feature>
<keyword evidence="7" id="KW-0235">DNA replication</keyword>
<reference evidence="10 11" key="1">
    <citation type="submission" date="2023-02" db="EMBL/GenBank/DDBJ databases">
        <title>Genome sequence of Sphingomonas naphthae.</title>
        <authorList>
            <person name="Kim S."/>
            <person name="Heo J."/>
            <person name="Kwon S.-W."/>
        </authorList>
    </citation>
    <scope>NUCLEOTIDE SEQUENCE [LARGE SCALE GENOMIC DNA]</scope>
    <source>
        <strain evidence="10 11">KACC 18716</strain>
    </source>
</reference>
<keyword evidence="7 10" id="KW-0808">Transferase</keyword>
<dbReference type="InterPro" id="IPR043128">
    <property type="entry name" value="Rev_trsase/Diguanyl_cyclase"/>
</dbReference>
<evidence type="ECO:0000256" key="8">
    <source>
        <dbReference type="SAM" id="MobiDB-lite"/>
    </source>
</evidence>
<comment type="similarity">
    <text evidence="1 7">Belongs to the DNA polymerase type-Y family.</text>
</comment>
<keyword evidence="3 7" id="KW-0515">Mutator protein</keyword>
<dbReference type="InterPro" id="IPR050116">
    <property type="entry name" value="DNA_polymerase-Y"/>
</dbReference>
<dbReference type="NCBIfam" id="NF002677">
    <property type="entry name" value="PRK02406.1"/>
    <property type="match status" value="1"/>
</dbReference>
<evidence type="ECO:0000256" key="7">
    <source>
        <dbReference type="HAMAP-Rule" id="MF_01113"/>
    </source>
</evidence>
<dbReference type="Pfam" id="PF11799">
    <property type="entry name" value="IMS_C"/>
    <property type="match status" value="1"/>
</dbReference>
<feature type="compositionally biased region" description="Pro residues" evidence="8">
    <location>
        <begin position="368"/>
        <end position="377"/>
    </location>
</feature>
<comment type="subcellular location">
    <subcellularLocation>
        <location evidence="7">Cytoplasm</location>
    </subcellularLocation>
</comment>
<accession>A0ABY7TI33</accession>
<dbReference type="CDD" id="cd03586">
    <property type="entry name" value="PolY_Pol_IV_kappa"/>
    <property type="match status" value="1"/>
</dbReference>
<feature type="active site" evidence="7">
    <location>
        <position position="108"/>
    </location>
</feature>
<evidence type="ECO:0000313" key="10">
    <source>
        <dbReference type="EMBL" id="WCT72651.1"/>
    </source>
</evidence>
<comment type="function">
    <text evidence="5 7">Poorly processive, error-prone DNA polymerase involved in untargeted mutagenesis. Copies undamaged DNA at stalled replication forks, which arise in vivo from mismatched or misaligned primer ends. These misaligned primers can be extended by PolIV. Exhibits no 3'-5' exonuclease (proofreading) activity. May be involved in translesional synthesis, in conjunction with the beta clamp from PolIII.</text>
</comment>
<evidence type="ECO:0000256" key="6">
    <source>
        <dbReference type="ARBA" id="ARBA00049244"/>
    </source>
</evidence>
<dbReference type="PANTHER" id="PTHR11076">
    <property type="entry name" value="DNA REPAIR POLYMERASE UMUC / TRANSFERASE FAMILY MEMBER"/>
    <property type="match status" value="1"/>
</dbReference>
<protein>
    <recommendedName>
        <fullName evidence="7">DNA polymerase IV</fullName>
        <shortName evidence="7">Pol IV</shortName>
        <ecNumber evidence="7">2.7.7.7</ecNumber>
    </recommendedName>
</protein>
<comment type="catalytic activity">
    <reaction evidence="6 7">
        <text>DNA(n) + a 2'-deoxyribonucleoside 5'-triphosphate = DNA(n+1) + diphosphate</text>
        <dbReference type="Rhea" id="RHEA:22508"/>
        <dbReference type="Rhea" id="RHEA-COMP:17339"/>
        <dbReference type="Rhea" id="RHEA-COMP:17340"/>
        <dbReference type="ChEBI" id="CHEBI:33019"/>
        <dbReference type="ChEBI" id="CHEBI:61560"/>
        <dbReference type="ChEBI" id="CHEBI:173112"/>
        <dbReference type="EC" id="2.7.7.7"/>
    </reaction>
</comment>
<gene>
    <name evidence="7 10" type="primary">dinB</name>
    <name evidence="10" type="ORF">PQ455_13545</name>
</gene>
<dbReference type="Gene3D" id="1.10.150.20">
    <property type="entry name" value="5' to 3' exonuclease, C-terminal subdomain"/>
    <property type="match status" value="1"/>
</dbReference>
<keyword evidence="11" id="KW-1185">Reference proteome</keyword>
<feature type="binding site" evidence="7">
    <location>
        <position position="107"/>
    </location>
    <ligand>
        <name>Mg(2+)</name>
        <dbReference type="ChEBI" id="CHEBI:18420"/>
    </ligand>
</feature>
<dbReference type="GO" id="GO:0003887">
    <property type="term" value="F:DNA-directed DNA polymerase activity"/>
    <property type="evidence" value="ECO:0007669"/>
    <property type="project" value="UniProtKB-EC"/>
</dbReference>
<dbReference type="EC" id="2.7.7.7" evidence="7"/>
<dbReference type="Gene3D" id="3.30.1490.100">
    <property type="entry name" value="DNA polymerase, Y-family, little finger domain"/>
    <property type="match status" value="1"/>
</dbReference>
<dbReference type="InterPro" id="IPR022880">
    <property type="entry name" value="DNApol_IV"/>
</dbReference>
<dbReference type="EMBL" id="CP117411">
    <property type="protein sequence ID" value="WCT72651.1"/>
    <property type="molecule type" value="Genomic_DNA"/>
</dbReference>
<evidence type="ECO:0000313" key="11">
    <source>
        <dbReference type="Proteomes" id="UP001220395"/>
    </source>
</evidence>
<proteinExistence type="inferred from homology"/>
<feature type="domain" description="UmuC" evidence="9">
    <location>
        <begin position="9"/>
        <end position="189"/>
    </location>
</feature>